<gene>
    <name evidence="12 16" type="primary">E2</name>
</gene>
<dbReference type="Gene3D" id="1.10.287.30">
    <property type="entry name" value="E2 (early) protein, N terminal domain, subdomain 1"/>
    <property type="match status" value="1"/>
</dbReference>
<dbReference type="GO" id="GO:0042025">
    <property type="term" value="C:host cell nucleus"/>
    <property type="evidence" value="ECO:0007669"/>
    <property type="project" value="UniProtKB-SubCell"/>
</dbReference>
<keyword evidence="7 12" id="KW-0235">DNA replication</keyword>
<dbReference type="Pfam" id="PF00511">
    <property type="entry name" value="PPV_E2_C"/>
    <property type="match status" value="1"/>
</dbReference>
<dbReference type="GO" id="GO:0006351">
    <property type="term" value="P:DNA-templated transcription"/>
    <property type="evidence" value="ECO:0007669"/>
    <property type="project" value="UniProtKB-UniRule"/>
</dbReference>
<dbReference type="GO" id="GO:0006275">
    <property type="term" value="P:regulation of DNA replication"/>
    <property type="evidence" value="ECO:0007669"/>
    <property type="project" value="UniProtKB-UniRule"/>
</dbReference>
<feature type="domain" description="Papillomavirus E2 N-terminal" evidence="14">
    <location>
        <begin position="1"/>
        <end position="199"/>
    </location>
</feature>
<dbReference type="GO" id="GO:0000166">
    <property type="term" value="F:nucleotide binding"/>
    <property type="evidence" value="ECO:0007669"/>
    <property type="project" value="UniProtKB-UniRule"/>
</dbReference>
<feature type="compositionally biased region" description="Basic and acidic residues" evidence="13">
    <location>
        <begin position="224"/>
        <end position="242"/>
    </location>
</feature>
<keyword evidence="12" id="KW-0832">Ubl conjugation</keyword>
<evidence type="ECO:0000259" key="15">
    <source>
        <dbReference type="Pfam" id="PF00511"/>
    </source>
</evidence>
<comment type="subcellular location">
    <subcellularLocation>
        <location evidence="1 12">Host nucleus</location>
    </subcellularLocation>
</comment>
<keyword evidence="4 12" id="KW-0244">Early protein</keyword>
<comment type="PTM">
    <text evidence="12">Phosphorylated.</text>
</comment>
<dbReference type="InterPro" id="IPR000427">
    <property type="entry name" value="Papillomavirus_E2_C"/>
</dbReference>
<comment type="similarity">
    <text evidence="12">Belongs to the papillomaviridae E2 protein family.</text>
</comment>
<evidence type="ECO:0000256" key="2">
    <source>
        <dbReference type="ARBA" id="ARBA00007794"/>
    </source>
</evidence>
<proteinExistence type="inferred from homology"/>
<evidence type="ECO:0000256" key="9">
    <source>
        <dbReference type="ARBA" id="ARBA00023125"/>
    </source>
</evidence>
<dbReference type="InterPro" id="IPR001866">
    <property type="entry name" value="PPV_E2_N"/>
</dbReference>
<dbReference type="SUPFAM" id="SSF51332">
    <property type="entry name" value="E2 regulatory, transactivation domain"/>
    <property type="match status" value="1"/>
</dbReference>
<sequence length="394" mass="45282">MERLRERFDAVQEALLTLYENASNDIDTQIKHWQLMRQEHAMLYIARQNGIRNLGLQQVPSLATSEHKAKEAIMMSLLLRSLKDSPFGNEPWSLSETSLEMLNAPPRHCFKKAGYTVDVYYDRDVDKVYPFTGWRDIYFQDVNNMWHKTSGKVDYYGLYYLDESGEKVYYVKFDDKAKSLSTSGEWEVRYQNKTISPCVTSSSFSSSWKPSSGHCFPSTSTHPETPEKRGDHKEGAEERPPSTEETSGIRLRRRGEGEQGPSERSPKRRRADTPDSTRSAVPTAAEVGTSHRSVGRGHYTRVERLQIEARDPPILIVKGGSNTLKCWRFRIKTKHRKYYTFATTVFKWVDGVHELDNRSRMLLAFKDTKQRQLFVDSVTLPKGTEVAYGALNSL</sequence>
<dbReference type="GO" id="GO:0003700">
    <property type="term" value="F:DNA-binding transcription factor activity"/>
    <property type="evidence" value="ECO:0007669"/>
    <property type="project" value="UniProtKB-UniRule"/>
</dbReference>
<comment type="subunit">
    <text evidence="12">Binds DNA as homodimer. Interacts with protein E1; this interaction greatly increases E1 DNA-binding activity. Interacts with protein L1; this interaction enhances E2-dependent replication and transcription activation. Interacts with protein L2; this interaction inhibits E2 transcriptional activity but not DNA replication function E2. Interacts with protein E7; this interaction inhibits E7 oncogenic activity. Interacts with host TAF1; this interaction modulates E2-dependent transcriptional regulation. Interacts with host BRD4; this interaction mediates E2 transcriptional activation function. Additionally, the interaction with host BRD4 on mitotic chromosomes mediates tethering of the viral genome. Interacts with host TOPBP1; this interaction is required for optimal viral DNA replication.</text>
</comment>
<keyword evidence="8 12" id="KW-0805">Transcription regulation</keyword>
<feature type="region of interest" description="Disordered" evidence="13">
    <location>
        <begin position="204"/>
        <end position="297"/>
    </location>
</feature>
<evidence type="ECO:0000259" key="14">
    <source>
        <dbReference type="Pfam" id="PF00508"/>
    </source>
</evidence>
<dbReference type="GO" id="GO:0039693">
    <property type="term" value="P:viral DNA genome replication"/>
    <property type="evidence" value="ECO:0007669"/>
    <property type="project" value="UniProtKB-UniRule"/>
</dbReference>
<evidence type="ECO:0000256" key="5">
    <source>
        <dbReference type="ARBA" id="ARBA00022553"/>
    </source>
</evidence>
<evidence type="ECO:0000256" key="8">
    <source>
        <dbReference type="ARBA" id="ARBA00023015"/>
    </source>
</evidence>
<comment type="PTM">
    <text evidence="12">Sumoylation plays a regulatory role in E2 transcriptional activity.</text>
</comment>
<evidence type="ECO:0000256" key="3">
    <source>
        <dbReference type="ARBA" id="ARBA00022491"/>
    </source>
</evidence>
<comment type="function">
    <text evidence="12">Plays a role in the initiation of viral DNA replication. A dimer of E2 interacts with a dimer of E1 in order to improve specificity of E1 DNA binding activity. Once the complex recognizes and binds DNA at specific sites, the E2 dimer is removed from DNA. E2 also regulates viral transcription through binding to the E2RE response element (5'-ACCNNNNNNGGT-3') present in multiple copies in the regulatory regions of the viral genome. Activates or represses transcription depending on E2RE's position with regards to proximal promoter elements including the TATA-box. Repression occurs by sterically hindering the assembly of the transcription initiation complex.</text>
</comment>
<evidence type="ECO:0000256" key="7">
    <source>
        <dbReference type="ARBA" id="ARBA00022705"/>
    </source>
</evidence>
<keyword evidence="3 12" id="KW-0678">Repressor</keyword>
<dbReference type="EMBL" id="MH172378">
    <property type="protein sequence ID" value="AWK28212.1"/>
    <property type="molecule type" value="Genomic_DNA"/>
</dbReference>
<dbReference type="HAMAP" id="MF_04001">
    <property type="entry name" value="PPV_E2"/>
    <property type="match status" value="1"/>
</dbReference>
<evidence type="ECO:0000256" key="12">
    <source>
        <dbReference type="HAMAP-Rule" id="MF_04001"/>
    </source>
</evidence>
<dbReference type="GO" id="GO:0006260">
    <property type="term" value="P:DNA replication"/>
    <property type="evidence" value="ECO:0007669"/>
    <property type="project" value="UniProtKB-KW"/>
</dbReference>
<dbReference type="Pfam" id="PF00508">
    <property type="entry name" value="PPV_E2_N"/>
    <property type="match status" value="1"/>
</dbReference>
<keyword evidence="5 12" id="KW-0597">Phosphoprotein</keyword>
<dbReference type="InterPro" id="IPR042503">
    <property type="entry name" value="Regulatory_protein_E2_N_1"/>
</dbReference>
<dbReference type="InterPro" id="IPR033668">
    <property type="entry name" value="Reg_prot_E2"/>
</dbReference>
<evidence type="ECO:0000256" key="1">
    <source>
        <dbReference type="ARBA" id="ARBA00004147"/>
    </source>
</evidence>
<dbReference type="Gene3D" id="3.30.70.330">
    <property type="match status" value="1"/>
</dbReference>
<keyword evidence="12" id="KW-1017">Isopeptide bond</keyword>
<evidence type="ECO:0000256" key="6">
    <source>
        <dbReference type="ARBA" id="ARBA00022562"/>
    </source>
</evidence>
<feature type="region of interest" description="DNA-binding domain" evidence="12">
    <location>
        <begin position="311"/>
        <end position="394"/>
    </location>
</feature>
<dbReference type="SUPFAM" id="SSF54957">
    <property type="entry name" value="Viral DNA-binding domain"/>
    <property type="match status" value="1"/>
</dbReference>
<feature type="domain" description="Papillomavirus E2 C-terminal" evidence="15">
    <location>
        <begin position="313"/>
        <end position="390"/>
    </location>
</feature>
<comment type="similarity">
    <text evidence="2">Belongs to the papillomaviridae E8^E2C protein family.</text>
</comment>
<keyword evidence="6 12" id="KW-1048">Host nucleus</keyword>
<keyword evidence="10 12" id="KW-0010">Activator</keyword>
<dbReference type="InterPro" id="IPR042504">
    <property type="entry name" value="Regulatory_protein_E2_N_2"/>
</dbReference>
<evidence type="ECO:0000256" key="10">
    <source>
        <dbReference type="ARBA" id="ARBA00023159"/>
    </source>
</evidence>
<name>A0A2S1ZRW7_9PAPI</name>
<evidence type="ECO:0000256" key="13">
    <source>
        <dbReference type="SAM" id="MobiDB-lite"/>
    </source>
</evidence>
<keyword evidence="11 12" id="KW-0804">Transcription</keyword>
<dbReference type="GO" id="GO:0003677">
    <property type="term" value="F:DNA binding"/>
    <property type="evidence" value="ECO:0007669"/>
    <property type="project" value="UniProtKB-UniRule"/>
</dbReference>
<dbReference type="Gene3D" id="2.170.200.10">
    <property type="entry name" value="Papillomavirus E2 early protein domain"/>
    <property type="match status" value="1"/>
</dbReference>
<dbReference type="Proteomes" id="UP001223448">
    <property type="component" value="Segment"/>
</dbReference>
<organism evidence="16">
    <name type="scientific">Human papillomavirus type 221</name>
    <dbReference type="NCBI Taxonomy" id="2200958"/>
    <lineage>
        <taxon>Viruses</taxon>
        <taxon>Monodnaviria</taxon>
        <taxon>Shotokuvirae</taxon>
        <taxon>Cossaviricota</taxon>
        <taxon>Papovaviricetes</taxon>
        <taxon>Zurhausenvirales</taxon>
        <taxon>Papillomaviridae</taxon>
    </lineage>
</organism>
<evidence type="ECO:0000256" key="4">
    <source>
        <dbReference type="ARBA" id="ARBA00022518"/>
    </source>
</evidence>
<dbReference type="InterPro" id="IPR012677">
    <property type="entry name" value="Nucleotide-bd_a/b_plait_sf"/>
</dbReference>
<accession>A0A2S1ZRW7</accession>
<comment type="caution">
    <text evidence="12">Lacks conserved residue(s) required for the propagation of feature annotation.</text>
</comment>
<evidence type="ECO:0000256" key="11">
    <source>
        <dbReference type="ARBA" id="ARBA00023163"/>
    </source>
</evidence>
<keyword evidence="9 12" id="KW-0238">DNA-binding</keyword>
<evidence type="ECO:0000313" key="16">
    <source>
        <dbReference type="EMBL" id="AWK28212.1"/>
    </source>
</evidence>
<reference evidence="16" key="1">
    <citation type="submission" date="2018-04" db="EMBL/GenBank/DDBJ databases">
        <title>Complete Genome Sequences Of Four Novel Human Gammapapillomaviruses Isolated from Penile Swabs in Cape Town, South Africa.</title>
        <authorList>
            <person name="Murahwa A.T."/>
            <person name="Meiring T.L."/>
            <person name="Mbulawa Z.Z.A."/>
            <person name="Williamson A.-L."/>
        </authorList>
    </citation>
    <scope>NUCLEOTIDE SEQUENCE</scope>
    <source>
        <strain evidence="16">CT09</strain>
    </source>
</reference>
<feature type="cross-link" description="Glycyl lysine isopeptide (Lys-Gly) (interchain with G-Cter in SUMO)" evidence="12">
    <location>
        <position position="318"/>
    </location>
</feature>
<dbReference type="InterPro" id="IPR036050">
    <property type="entry name" value="Regulatory_protein_E2_N"/>
</dbReference>
<protein>
    <recommendedName>
        <fullName evidence="12">Regulatory protein E2</fullName>
    </recommendedName>
</protein>
<dbReference type="InterPro" id="IPR035975">
    <property type="entry name" value="E2/EBNA1_C_sf"/>
</dbReference>